<protein>
    <submittedName>
        <fullName evidence="2">DUF5329 domain-containing protein</fullName>
    </submittedName>
</protein>
<feature type="chain" id="PRO_5047264796" evidence="1">
    <location>
        <begin position="23"/>
        <end position="125"/>
    </location>
</feature>
<dbReference type="Pfam" id="PF17263">
    <property type="entry name" value="DUF5329"/>
    <property type="match status" value="1"/>
</dbReference>
<feature type="signal peptide" evidence="1">
    <location>
        <begin position="1"/>
        <end position="22"/>
    </location>
</feature>
<accession>A0ABW0MPZ7</accession>
<dbReference type="Proteomes" id="UP001596101">
    <property type="component" value="Unassembled WGS sequence"/>
</dbReference>
<sequence length="125" mass="13526">MRLNRYAGAILLAAGLQGAACAAPDPKAQAEIAHLLDYVATPGCQFNRNGSWHEGAEARAHLKKKYDYLLKRDLVTNAESFIERAATESSMSGKPYQVRCGGGKAVASGPYLTEELKRFRGRAGK</sequence>
<keyword evidence="3" id="KW-1185">Reference proteome</keyword>
<evidence type="ECO:0000313" key="3">
    <source>
        <dbReference type="Proteomes" id="UP001596101"/>
    </source>
</evidence>
<dbReference type="InterPro" id="IPR035242">
    <property type="entry name" value="DUF5329"/>
</dbReference>
<keyword evidence="1" id="KW-0732">Signal</keyword>
<evidence type="ECO:0000313" key="2">
    <source>
        <dbReference type="EMBL" id="MFC5479949.1"/>
    </source>
</evidence>
<evidence type="ECO:0000256" key="1">
    <source>
        <dbReference type="SAM" id="SignalP"/>
    </source>
</evidence>
<gene>
    <name evidence="2" type="ORF">ACFPQ5_17260</name>
</gene>
<dbReference type="RefSeq" id="WP_379758373.1">
    <property type="nucleotide sequence ID" value="NZ_JBHSMR010000013.1"/>
</dbReference>
<reference evidence="3" key="1">
    <citation type="journal article" date="2019" name="Int. J. Syst. Evol. Microbiol.">
        <title>The Global Catalogue of Microorganisms (GCM) 10K type strain sequencing project: providing services to taxonomists for standard genome sequencing and annotation.</title>
        <authorList>
            <consortium name="The Broad Institute Genomics Platform"/>
            <consortium name="The Broad Institute Genome Sequencing Center for Infectious Disease"/>
            <person name="Wu L."/>
            <person name="Ma J."/>
        </authorList>
    </citation>
    <scope>NUCLEOTIDE SEQUENCE [LARGE SCALE GENOMIC DNA]</scope>
    <source>
        <strain evidence="3">CCUG 43111</strain>
    </source>
</reference>
<comment type="caution">
    <text evidence="2">The sequence shown here is derived from an EMBL/GenBank/DDBJ whole genome shotgun (WGS) entry which is preliminary data.</text>
</comment>
<organism evidence="2 3">
    <name type="scientific">Massilia suwonensis</name>
    <dbReference type="NCBI Taxonomy" id="648895"/>
    <lineage>
        <taxon>Bacteria</taxon>
        <taxon>Pseudomonadati</taxon>
        <taxon>Pseudomonadota</taxon>
        <taxon>Betaproteobacteria</taxon>
        <taxon>Burkholderiales</taxon>
        <taxon>Oxalobacteraceae</taxon>
        <taxon>Telluria group</taxon>
        <taxon>Massilia</taxon>
    </lineage>
</organism>
<name>A0ABW0MPZ7_9BURK</name>
<proteinExistence type="predicted"/>
<dbReference type="EMBL" id="JBHSMR010000013">
    <property type="protein sequence ID" value="MFC5479949.1"/>
    <property type="molecule type" value="Genomic_DNA"/>
</dbReference>